<evidence type="ECO:0000259" key="5">
    <source>
        <dbReference type="Pfam" id="PF01555"/>
    </source>
</evidence>
<keyword evidence="2 7" id="KW-0489">Methyltransferase</keyword>
<dbReference type="EC" id="2.1.1.-" evidence="4"/>
<dbReference type="PANTHER" id="PTHR13370">
    <property type="entry name" value="RNA METHYLASE-RELATED"/>
    <property type="match status" value="1"/>
</dbReference>
<organism evidence="7">
    <name type="scientific">Candidatus Kentrum sp. LPFa</name>
    <dbReference type="NCBI Taxonomy" id="2126335"/>
    <lineage>
        <taxon>Bacteria</taxon>
        <taxon>Pseudomonadati</taxon>
        <taxon>Pseudomonadota</taxon>
        <taxon>Gammaproteobacteria</taxon>
        <taxon>Candidatus Kentrum</taxon>
    </lineage>
</organism>
<evidence type="ECO:0000313" key="7">
    <source>
        <dbReference type="EMBL" id="VFK28866.1"/>
    </source>
</evidence>
<keyword evidence="3 7" id="KW-0808">Transferase</keyword>
<dbReference type="SUPFAM" id="SSF53335">
    <property type="entry name" value="S-adenosyl-L-methionine-dependent methyltransferases"/>
    <property type="match status" value="1"/>
</dbReference>
<dbReference type="AlphaFoldDB" id="A0A450XHW6"/>
<evidence type="ECO:0000256" key="3">
    <source>
        <dbReference type="ARBA" id="ARBA00022679"/>
    </source>
</evidence>
<reference evidence="7" key="1">
    <citation type="submission" date="2019-02" db="EMBL/GenBank/DDBJ databases">
        <authorList>
            <person name="Gruber-Vodicka R. H."/>
            <person name="Seah K. B. B."/>
        </authorList>
    </citation>
    <scope>NUCLEOTIDE SEQUENCE</scope>
    <source>
        <strain evidence="6">BECK_S312</strain>
        <strain evidence="7">BECK_S426</strain>
    </source>
</reference>
<comment type="similarity">
    <text evidence="1 4">Belongs to the N(4)/N(6)-methyltransferase family.</text>
</comment>
<feature type="domain" description="DNA methylase N-4/N-6" evidence="5">
    <location>
        <begin position="119"/>
        <end position="368"/>
    </location>
</feature>
<dbReference type="GO" id="GO:0005737">
    <property type="term" value="C:cytoplasm"/>
    <property type="evidence" value="ECO:0007669"/>
    <property type="project" value="TreeGrafter"/>
</dbReference>
<dbReference type="GO" id="GO:0032259">
    <property type="term" value="P:methylation"/>
    <property type="evidence" value="ECO:0007669"/>
    <property type="project" value="UniProtKB-KW"/>
</dbReference>
<dbReference type="InterPro" id="IPR029063">
    <property type="entry name" value="SAM-dependent_MTases_sf"/>
</dbReference>
<dbReference type="EMBL" id="CAADFP010000075">
    <property type="protein sequence ID" value="VFK28866.1"/>
    <property type="molecule type" value="Genomic_DNA"/>
</dbReference>
<proteinExistence type="inferred from homology"/>
<protein>
    <recommendedName>
        <fullName evidence="4">Methyltransferase</fullName>
        <ecNumber evidence="4">2.1.1.-</ecNumber>
    </recommendedName>
</protein>
<dbReference type="Gene3D" id="3.40.50.150">
    <property type="entry name" value="Vaccinia Virus protein VP39"/>
    <property type="match status" value="1"/>
</dbReference>
<evidence type="ECO:0000256" key="1">
    <source>
        <dbReference type="ARBA" id="ARBA00006594"/>
    </source>
</evidence>
<dbReference type="PRINTS" id="PR00508">
    <property type="entry name" value="S21N4MTFRASE"/>
</dbReference>
<dbReference type="GO" id="GO:0009007">
    <property type="term" value="F:site-specific DNA-methyltransferase (adenine-specific) activity"/>
    <property type="evidence" value="ECO:0007669"/>
    <property type="project" value="TreeGrafter"/>
</dbReference>
<dbReference type="GO" id="GO:0003677">
    <property type="term" value="F:DNA binding"/>
    <property type="evidence" value="ECO:0007669"/>
    <property type="project" value="InterPro"/>
</dbReference>
<evidence type="ECO:0000256" key="2">
    <source>
        <dbReference type="ARBA" id="ARBA00022603"/>
    </source>
</evidence>
<dbReference type="GO" id="GO:0008170">
    <property type="term" value="F:N-methyltransferase activity"/>
    <property type="evidence" value="ECO:0007669"/>
    <property type="project" value="InterPro"/>
</dbReference>
<gene>
    <name evidence="6" type="ORF">BECKLPF1236A_GA0070988_100315</name>
    <name evidence="7" type="ORF">BECKLPF1236C_GA0070990_100755</name>
</gene>
<evidence type="ECO:0000256" key="4">
    <source>
        <dbReference type="RuleBase" id="RU362026"/>
    </source>
</evidence>
<dbReference type="PROSITE" id="PS00092">
    <property type="entry name" value="N6_MTASE"/>
    <property type="match status" value="1"/>
</dbReference>
<dbReference type="InterPro" id="IPR002052">
    <property type="entry name" value="DNA_methylase_N6_adenine_CS"/>
</dbReference>
<accession>A0A450XHW6</accession>
<dbReference type="EMBL" id="CAADFM010000031">
    <property type="protein sequence ID" value="VFK10032.1"/>
    <property type="molecule type" value="Genomic_DNA"/>
</dbReference>
<sequence>MEAFARNSPGHVRDAIIQVLSLTSTPLSIKEIEQRITQMIGSVPSSSIRSYLRLNTPEVFLREGRGAYRLRDYRAGTEQEIHNNEAVSQKWTAFFSFGKSSLIHADCLDWLEQRNQNSIHAVVTDPPYGLHEYTVEQQTKLRAKKGGVWRMPPSFDGNIRSPLPRFTTLTQEQLKQLRLFFSAWGKLLLPKLVPGAHVILASNPLVSYIVSTALADAGLERRGEVIRLTMTMRGGDRPKDAHDEFCDVSVMPRSMWEPWVVFRKPLDGRVQDNLRKWKTGGFRRLEKDRPFGDVIASGPTRKSEKSLAPHPSLKPQAFMRQIVYAALPLGEGVVLDPFAGSGSTLAAAEAIGYKSIGVEKDKSFFKLACESIPKLAAIKTNGNTKTCISSYPEAS</sequence>
<evidence type="ECO:0000313" key="6">
    <source>
        <dbReference type="EMBL" id="VFK10032.1"/>
    </source>
</evidence>
<dbReference type="Pfam" id="PF01555">
    <property type="entry name" value="N6_N4_Mtase"/>
    <property type="match status" value="1"/>
</dbReference>
<name>A0A450XHW6_9GAMM</name>
<dbReference type="InterPro" id="IPR001091">
    <property type="entry name" value="RM_Methyltransferase"/>
</dbReference>
<dbReference type="PANTHER" id="PTHR13370:SF3">
    <property type="entry name" value="TRNA (GUANINE(10)-N2)-METHYLTRANSFERASE HOMOLOG"/>
    <property type="match status" value="1"/>
</dbReference>
<dbReference type="InterPro" id="IPR002941">
    <property type="entry name" value="DNA_methylase_N4/N6"/>
</dbReference>